<keyword evidence="5" id="KW-1185">Reference proteome</keyword>
<dbReference type="EMBL" id="BDSP01000137">
    <property type="protein sequence ID" value="GAX19545.1"/>
    <property type="molecule type" value="Genomic_DNA"/>
</dbReference>
<keyword evidence="2" id="KW-0472">Membrane</keyword>
<feature type="chain" id="PRO_5012283626" description="SEA domain-containing protein" evidence="3">
    <location>
        <begin position="20"/>
        <end position="403"/>
    </location>
</feature>
<keyword evidence="2" id="KW-0812">Transmembrane</keyword>
<dbReference type="AlphaFoldDB" id="A0A1Z5JZT4"/>
<evidence type="ECO:0008006" key="6">
    <source>
        <dbReference type="Google" id="ProtNLM"/>
    </source>
</evidence>
<protein>
    <recommendedName>
        <fullName evidence="6">SEA domain-containing protein</fullName>
    </recommendedName>
</protein>
<feature type="signal peptide" evidence="3">
    <location>
        <begin position="1"/>
        <end position="19"/>
    </location>
</feature>
<feature type="transmembrane region" description="Helical" evidence="2">
    <location>
        <begin position="352"/>
        <end position="378"/>
    </location>
</feature>
<proteinExistence type="predicted"/>
<comment type="caution">
    <text evidence="4">The sequence shown here is derived from an EMBL/GenBank/DDBJ whole genome shotgun (WGS) entry which is preliminary data.</text>
</comment>
<organism evidence="4 5">
    <name type="scientific">Fistulifera solaris</name>
    <name type="common">Oleaginous diatom</name>
    <dbReference type="NCBI Taxonomy" id="1519565"/>
    <lineage>
        <taxon>Eukaryota</taxon>
        <taxon>Sar</taxon>
        <taxon>Stramenopiles</taxon>
        <taxon>Ochrophyta</taxon>
        <taxon>Bacillariophyta</taxon>
        <taxon>Bacillariophyceae</taxon>
        <taxon>Bacillariophycidae</taxon>
        <taxon>Naviculales</taxon>
        <taxon>Naviculaceae</taxon>
        <taxon>Fistulifera</taxon>
    </lineage>
</organism>
<keyword evidence="3" id="KW-0732">Signal</keyword>
<dbReference type="InParanoid" id="A0A1Z5JZT4"/>
<feature type="compositionally biased region" description="Low complexity" evidence="1">
    <location>
        <begin position="127"/>
        <end position="154"/>
    </location>
</feature>
<keyword evidence="2" id="KW-1133">Transmembrane helix</keyword>
<evidence type="ECO:0000256" key="1">
    <source>
        <dbReference type="SAM" id="MobiDB-lite"/>
    </source>
</evidence>
<accession>A0A1Z5JZT4</accession>
<sequence>MKFPVTLGFLSLATTHSAAQFVGLFPDKPTPAPVGASEFLPILVNKPSDFPSVPLTEEEILDPISDPPSDVPSDLVSDVPSDLVSDVPSDVPSDIPSTSPTVSFAAASVNASHILYGFSAASAASDVPSSSPSDAVSDVPSDVPSLMPSDVPSDAPSRMPSSEADDDSLLPEGTVNNYTICGVWNESSLEQAEVSHSKYVYTLQLAATKADIQDTIHSVEKLILEELMDKMCGVFTFALAVGATPDDFATAKCGDACYMLYGSVEIKSSTENVDELLELKCQAQRTIREMFIFRAFDSVSQITEATLLYFDQAEELQCSALNGNSNEGLVPSEQVTSGGESIISEESSDEGFLTTGALVGLSFLGGTLIAAMVVGIHYKHTQRNARRNVNLTEEDLSMIIADV</sequence>
<evidence type="ECO:0000313" key="5">
    <source>
        <dbReference type="Proteomes" id="UP000198406"/>
    </source>
</evidence>
<evidence type="ECO:0000256" key="3">
    <source>
        <dbReference type="SAM" id="SignalP"/>
    </source>
</evidence>
<evidence type="ECO:0000313" key="4">
    <source>
        <dbReference type="EMBL" id="GAX19545.1"/>
    </source>
</evidence>
<feature type="region of interest" description="Disordered" evidence="1">
    <location>
        <begin position="127"/>
        <end position="170"/>
    </location>
</feature>
<evidence type="ECO:0000256" key="2">
    <source>
        <dbReference type="SAM" id="Phobius"/>
    </source>
</evidence>
<dbReference type="Proteomes" id="UP000198406">
    <property type="component" value="Unassembled WGS sequence"/>
</dbReference>
<reference evidence="4 5" key="1">
    <citation type="journal article" date="2015" name="Plant Cell">
        <title>Oil accumulation by the oleaginous diatom Fistulifera solaris as revealed by the genome and transcriptome.</title>
        <authorList>
            <person name="Tanaka T."/>
            <person name="Maeda Y."/>
            <person name="Veluchamy A."/>
            <person name="Tanaka M."/>
            <person name="Abida H."/>
            <person name="Marechal E."/>
            <person name="Bowler C."/>
            <person name="Muto M."/>
            <person name="Sunaga Y."/>
            <person name="Tanaka M."/>
            <person name="Yoshino T."/>
            <person name="Taniguchi T."/>
            <person name="Fukuda Y."/>
            <person name="Nemoto M."/>
            <person name="Matsumoto M."/>
            <person name="Wong P.S."/>
            <person name="Aburatani S."/>
            <person name="Fujibuchi W."/>
        </authorList>
    </citation>
    <scope>NUCLEOTIDE SEQUENCE [LARGE SCALE GENOMIC DNA]</scope>
    <source>
        <strain evidence="4 5">JPCC DA0580</strain>
    </source>
</reference>
<name>A0A1Z5JZT4_FISSO</name>
<gene>
    <name evidence="4" type="ORF">FisN_19Hh122</name>
</gene>